<evidence type="ECO:0000256" key="3">
    <source>
        <dbReference type="ARBA" id="ARBA00022692"/>
    </source>
</evidence>
<dbReference type="InterPro" id="IPR000326">
    <property type="entry name" value="PAP2/HPO"/>
</dbReference>
<reference evidence="11" key="1">
    <citation type="journal article" date="2019" name="Int. J. Syst. Evol. Microbiol.">
        <title>The Global Catalogue of Microorganisms (GCM) 10K type strain sequencing project: providing services to taxonomists for standard genome sequencing and annotation.</title>
        <authorList>
            <consortium name="The Broad Institute Genomics Platform"/>
            <consortium name="The Broad Institute Genome Sequencing Center for Infectious Disease"/>
            <person name="Wu L."/>
            <person name="Ma J."/>
        </authorList>
    </citation>
    <scope>NUCLEOTIDE SEQUENCE [LARGE SCALE GENOMIC DNA]</scope>
    <source>
        <strain evidence="11">JCM 18956</strain>
    </source>
</reference>
<feature type="transmembrane region" description="Helical" evidence="8">
    <location>
        <begin position="149"/>
        <end position="170"/>
    </location>
</feature>
<feature type="transmembrane region" description="Helical" evidence="8">
    <location>
        <begin position="79"/>
        <end position="100"/>
    </location>
</feature>
<evidence type="ECO:0000256" key="5">
    <source>
        <dbReference type="ARBA" id="ARBA00022989"/>
    </source>
</evidence>
<comment type="subcellular location">
    <subcellularLocation>
        <location evidence="1">Cell membrane</location>
        <topology evidence="1">Multi-pass membrane protein</topology>
    </subcellularLocation>
</comment>
<evidence type="ECO:0000256" key="7">
    <source>
        <dbReference type="SAM" id="MobiDB-lite"/>
    </source>
</evidence>
<dbReference type="Gene3D" id="1.20.144.10">
    <property type="entry name" value="Phosphatidic acid phosphatase type 2/haloperoxidase"/>
    <property type="match status" value="2"/>
</dbReference>
<evidence type="ECO:0000256" key="8">
    <source>
        <dbReference type="SAM" id="Phobius"/>
    </source>
</evidence>
<feature type="transmembrane region" description="Helical" evidence="8">
    <location>
        <begin position="177"/>
        <end position="198"/>
    </location>
</feature>
<feature type="domain" description="Phosphatidic acid phosphatase type 2/haloperoxidase" evidence="9">
    <location>
        <begin position="107"/>
        <end position="219"/>
    </location>
</feature>
<evidence type="ECO:0000313" key="10">
    <source>
        <dbReference type="EMBL" id="GAA4664326.1"/>
    </source>
</evidence>
<dbReference type="RefSeq" id="WP_345372061.1">
    <property type="nucleotide sequence ID" value="NZ_BAABLM010000001.1"/>
</dbReference>
<keyword evidence="5 8" id="KW-1133">Transmembrane helix</keyword>
<dbReference type="Proteomes" id="UP001501295">
    <property type="component" value="Unassembled WGS sequence"/>
</dbReference>
<accession>A0ABP8VJ73</accession>
<comment type="caution">
    <text evidence="10">The sequence shown here is derived from an EMBL/GenBank/DDBJ whole genome shotgun (WGS) entry which is preliminary data.</text>
</comment>
<keyword evidence="3 8" id="KW-0812">Transmembrane</keyword>
<feature type="compositionally biased region" description="Basic and acidic residues" evidence="7">
    <location>
        <begin position="1"/>
        <end position="11"/>
    </location>
</feature>
<gene>
    <name evidence="10" type="ORF">GCM10025780_01490</name>
</gene>
<dbReference type="SMART" id="SM00014">
    <property type="entry name" value="acidPPc"/>
    <property type="match status" value="1"/>
</dbReference>
<feature type="transmembrane region" description="Helical" evidence="8">
    <location>
        <begin position="204"/>
        <end position="226"/>
    </location>
</feature>
<evidence type="ECO:0000256" key="4">
    <source>
        <dbReference type="ARBA" id="ARBA00022801"/>
    </source>
</evidence>
<protein>
    <recommendedName>
        <fullName evidence="9">Phosphatidic acid phosphatase type 2/haloperoxidase domain-containing protein</fullName>
    </recommendedName>
</protein>
<evidence type="ECO:0000256" key="1">
    <source>
        <dbReference type="ARBA" id="ARBA00004651"/>
    </source>
</evidence>
<sequence>MTRAADLERAIRGRPSPNPSPTAVAVWAVAAVVVLAVVLTCGFVVVKSPAFTAGDLRIDQWLSAHHTASLDAVAVAIDWFLGPTVGLVVSIVATGFVALATRRLRPTLTFAVVVGVGWYSNQVVKDLVERPRPDRASLAHPFDPAPGSFSYPSGHTAIATVLVIAALAVLPAARRGMLAPLAVAIVLVVAASRVYLGVHYVSDVVAAMLWCSAAAVLLLLVCRAVGTPHRREHHS</sequence>
<feature type="transmembrane region" description="Helical" evidence="8">
    <location>
        <begin position="21"/>
        <end position="46"/>
    </location>
</feature>
<keyword evidence="2" id="KW-1003">Cell membrane</keyword>
<dbReference type="CDD" id="cd03392">
    <property type="entry name" value="PAP2_like_2"/>
    <property type="match status" value="1"/>
</dbReference>
<proteinExistence type="predicted"/>
<feature type="region of interest" description="Disordered" evidence="7">
    <location>
        <begin position="1"/>
        <end position="20"/>
    </location>
</feature>
<feature type="transmembrane region" description="Helical" evidence="8">
    <location>
        <begin position="107"/>
        <end position="124"/>
    </location>
</feature>
<dbReference type="EMBL" id="BAABLM010000001">
    <property type="protein sequence ID" value="GAA4664326.1"/>
    <property type="molecule type" value="Genomic_DNA"/>
</dbReference>
<keyword evidence="4" id="KW-0378">Hydrolase</keyword>
<dbReference type="SUPFAM" id="SSF48317">
    <property type="entry name" value="Acid phosphatase/Vanadium-dependent haloperoxidase"/>
    <property type="match status" value="1"/>
</dbReference>
<keyword evidence="11" id="KW-1185">Reference proteome</keyword>
<evidence type="ECO:0000259" key="9">
    <source>
        <dbReference type="SMART" id="SM00014"/>
    </source>
</evidence>
<evidence type="ECO:0000313" key="11">
    <source>
        <dbReference type="Proteomes" id="UP001501295"/>
    </source>
</evidence>
<dbReference type="PANTHER" id="PTHR14969">
    <property type="entry name" value="SPHINGOSINE-1-PHOSPHATE PHOSPHOHYDROLASE"/>
    <property type="match status" value="1"/>
</dbReference>
<keyword evidence="6 8" id="KW-0472">Membrane</keyword>
<dbReference type="PANTHER" id="PTHR14969:SF62">
    <property type="entry name" value="DECAPRENYLPHOSPHORYL-5-PHOSPHORIBOSE PHOSPHATASE RV3807C-RELATED"/>
    <property type="match status" value="1"/>
</dbReference>
<dbReference type="Pfam" id="PF01569">
    <property type="entry name" value="PAP2"/>
    <property type="match status" value="1"/>
</dbReference>
<organism evidence="10 11">
    <name type="scientific">Frondihabitans cladoniiphilus</name>
    <dbReference type="NCBI Taxonomy" id="715785"/>
    <lineage>
        <taxon>Bacteria</taxon>
        <taxon>Bacillati</taxon>
        <taxon>Actinomycetota</taxon>
        <taxon>Actinomycetes</taxon>
        <taxon>Micrococcales</taxon>
        <taxon>Microbacteriaceae</taxon>
        <taxon>Frondihabitans</taxon>
    </lineage>
</organism>
<evidence type="ECO:0000256" key="2">
    <source>
        <dbReference type="ARBA" id="ARBA00022475"/>
    </source>
</evidence>
<evidence type="ECO:0000256" key="6">
    <source>
        <dbReference type="ARBA" id="ARBA00023136"/>
    </source>
</evidence>
<name>A0ABP8VJ73_9MICO</name>
<dbReference type="InterPro" id="IPR036938">
    <property type="entry name" value="PAP2/HPO_sf"/>
</dbReference>